<dbReference type="Pfam" id="PF02643">
    <property type="entry name" value="DUF192"/>
    <property type="match status" value="1"/>
</dbReference>
<sequence>MTSVAELQFEWMDTFSKRLTGALTRPIDKTRTILVFSPGGSIHTFFMRYDLHIFFLDAEYKIIKGYPDVKPWRVVKAPQGTHYVAESAASIPYMTVLSKLTYLMAVK</sequence>
<evidence type="ECO:0000313" key="2">
    <source>
        <dbReference type="Proteomes" id="UP000242469"/>
    </source>
</evidence>
<dbReference type="EMBL" id="FNRJ01000015">
    <property type="protein sequence ID" value="SEB07544.1"/>
    <property type="molecule type" value="Genomic_DNA"/>
</dbReference>
<reference evidence="2" key="1">
    <citation type="submission" date="2016-10" db="EMBL/GenBank/DDBJ databases">
        <authorList>
            <person name="Varghese N."/>
            <person name="Submissions S."/>
        </authorList>
    </citation>
    <scope>NUCLEOTIDE SEQUENCE [LARGE SCALE GENOMIC DNA]</scope>
    <source>
        <strain evidence="2">DSM 11526</strain>
    </source>
</reference>
<dbReference type="InterPro" id="IPR003795">
    <property type="entry name" value="DUF192"/>
</dbReference>
<dbReference type="RefSeq" id="WP_091827528.1">
    <property type="nucleotide sequence ID" value="NZ_FNRJ01000015.1"/>
</dbReference>
<name>A0A1H4GDB9_9GAMM</name>
<dbReference type="OrthoDB" id="9813379at2"/>
<dbReference type="Gene3D" id="2.60.120.1140">
    <property type="entry name" value="Protein of unknown function DUF192"/>
    <property type="match status" value="1"/>
</dbReference>
<dbReference type="Proteomes" id="UP000242469">
    <property type="component" value="Unassembled WGS sequence"/>
</dbReference>
<keyword evidence="2" id="KW-1185">Reference proteome</keyword>
<accession>A0A1H4GDB9</accession>
<proteinExistence type="predicted"/>
<dbReference type="AlphaFoldDB" id="A0A1H4GDB9"/>
<organism evidence="1 2">
    <name type="scientific">Marinobacterium iners DSM 11526</name>
    <dbReference type="NCBI Taxonomy" id="1122198"/>
    <lineage>
        <taxon>Bacteria</taxon>
        <taxon>Pseudomonadati</taxon>
        <taxon>Pseudomonadota</taxon>
        <taxon>Gammaproteobacteria</taxon>
        <taxon>Oceanospirillales</taxon>
        <taxon>Oceanospirillaceae</taxon>
        <taxon>Marinobacterium</taxon>
    </lineage>
</organism>
<dbReference type="STRING" id="1122198.SAMN02745729_11586"/>
<gene>
    <name evidence="1" type="ORF">SAMN02745729_11586</name>
</gene>
<dbReference type="InterPro" id="IPR038695">
    <property type="entry name" value="Saro_0823-like_sf"/>
</dbReference>
<evidence type="ECO:0000313" key="1">
    <source>
        <dbReference type="EMBL" id="SEB07544.1"/>
    </source>
</evidence>
<protein>
    <submittedName>
        <fullName evidence="1">Uncharacterized ACR, COG1430</fullName>
    </submittedName>
</protein>